<feature type="binding site" evidence="9">
    <location>
        <begin position="41"/>
        <end position="45"/>
    </location>
    <ligand>
        <name>substrate</name>
    </ligand>
</feature>
<comment type="subcellular location">
    <subcellularLocation>
        <location evidence="9">Cytoplasm</location>
    </subcellularLocation>
</comment>
<keyword evidence="2 9" id="KW-0479">Metal-binding</keyword>
<comment type="cofactor">
    <cofactor evidence="9">
        <name>Mg(2+)</name>
        <dbReference type="ChEBI" id="CHEBI:18420"/>
    </cofactor>
    <text evidence="9">Requires a divalent cation, most likely magnesium in vivo, as an electrophilic catalyst to aid phosphoryl group transfer. It is the chelate of the metal and the nucleotide that is the actual substrate.</text>
</comment>
<evidence type="ECO:0000256" key="4">
    <source>
        <dbReference type="ARBA" id="ARBA00022777"/>
    </source>
</evidence>
<comment type="similarity">
    <text evidence="9">Belongs to the carbohydrate kinase PfkB family. Ribokinase subfamily.</text>
</comment>
<dbReference type="HAMAP" id="MF_01987">
    <property type="entry name" value="Ribokinase"/>
    <property type="match status" value="1"/>
</dbReference>
<dbReference type="EMBL" id="CP045809">
    <property type="protein sequence ID" value="QHN35249.1"/>
    <property type="molecule type" value="Genomic_DNA"/>
</dbReference>
<feature type="domain" description="Carbohydrate kinase PfkB" evidence="10">
    <location>
        <begin position="6"/>
        <end position="276"/>
    </location>
</feature>
<proteinExistence type="inferred from homology"/>
<comment type="subunit">
    <text evidence="9">Homodimer.</text>
</comment>
<dbReference type="PRINTS" id="PR00990">
    <property type="entry name" value="RIBOKINASE"/>
</dbReference>
<comment type="activity regulation">
    <text evidence="9">Activated by a monovalent cation that binds near, but not in, the active site. The most likely occupant of the site in vivo is potassium. Ion binding induces a conformational change that may alter substrate affinity.</text>
</comment>
<evidence type="ECO:0000256" key="1">
    <source>
        <dbReference type="ARBA" id="ARBA00022679"/>
    </source>
</evidence>
<keyword evidence="5 9" id="KW-0067">ATP-binding</keyword>
<evidence type="ECO:0000313" key="12">
    <source>
        <dbReference type="Proteomes" id="UP001059836"/>
    </source>
</evidence>
<dbReference type="SUPFAM" id="SSF53613">
    <property type="entry name" value="Ribokinase-like"/>
    <property type="match status" value="1"/>
</dbReference>
<comment type="catalytic activity">
    <reaction evidence="9">
        <text>D-ribose + ATP = D-ribose 5-phosphate + ADP + H(+)</text>
        <dbReference type="Rhea" id="RHEA:13697"/>
        <dbReference type="ChEBI" id="CHEBI:15378"/>
        <dbReference type="ChEBI" id="CHEBI:30616"/>
        <dbReference type="ChEBI" id="CHEBI:47013"/>
        <dbReference type="ChEBI" id="CHEBI:78346"/>
        <dbReference type="ChEBI" id="CHEBI:456216"/>
        <dbReference type="EC" id="2.7.1.15"/>
    </reaction>
</comment>
<feature type="binding site" evidence="9">
    <location>
        <position position="266"/>
    </location>
    <ligand>
        <name>K(+)</name>
        <dbReference type="ChEBI" id="CHEBI:29103"/>
    </ligand>
</feature>
<keyword evidence="9" id="KW-0963">Cytoplasm</keyword>
<organism evidence="11 12">
    <name type="scientific">Gordonia pseudamarae</name>
    <dbReference type="NCBI Taxonomy" id="2831662"/>
    <lineage>
        <taxon>Bacteria</taxon>
        <taxon>Bacillati</taxon>
        <taxon>Actinomycetota</taxon>
        <taxon>Actinomycetes</taxon>
        <taxon>Mycobacteriales</taxon>
        <taxon>Gordoniaceae</taxon>
        <taxon>Gordonia</taxon>
    </lineage>
</organism>
<dbReference type="EC" id="2.7.1.15" evidence="9"/>
<keyword evidence="12" id="KW-1185">Reference proteome</keyword>
<evidence type="ECO:0000259" key="10">
    <source>
        <dbReference type="Pfam" id="PF00294"/>
    </source>
</evidence>
<evidence type="ECO:0000256" key="3">
    <source>
        <dbReference type="ARBA" id="ARBA00022741"/>
    </source>
</evidence>
<evidence type="ECO:0000256" key="5">
    <source>
        <dbReference type="ARBA" id="ARBA00022840"/>
    </source>
</evidence>
<feature type="binding site" evidence="9">
    <location>
        <begin position="212"/>
        <end position="217"/>
    </location>
    <ligand>
        <name>ATP</name>
        <dbReference type="ChEBI" id="CHEBI:30616"/>
    </ligand>
</feature>
<protein>
    <recommendedName>
        <fullName evidence="9">Ribokinase</fullName>
        <shortName evidence="9">RK</shortName>
        <ecNumber evidence="9">2.7.1.15</ecNumber>
    </recommendedName>
</protein>
<feature type="binding site" evidence="9">
    <location>
        <begin position="244"/>
        <end position="245"/>
    </location>
    <ligand>
        <name>ATP</name>
        <dbReference type="ChEBI" id="CHEBI:30616"/>
    </ligand>
</feature>
<dbReference type="PANTHER" id="PTHR10584">
    <property type="entry name" value="SUGAR KINASE"/>
    <property type="match status" value="1"/>
</dbReference>
<dbReference type="Pfam" id="PF00294">
    <property type="entry name" value="PfkB"/>
    <property type="match status" value="1"/>
</dbReference>
<accession>A0ABX6IIR2</accession>
<feature type="binding site" evidence="9">
    <location>
        <position position="269"/>
    </location>
    <ligand>
        <name>K(+)</name>
        <dbReference type="ChEBI" id="CHEBI:29103"/>
    </ligand>
</feature>
<comment type="function">
    <text evidence="9">Catalyzes the phosphorylation of ribose at O-5 in a reaction requiring ATP and magnesium. The resulting D-ribose-5-phosphate can then be used either for sythesis of nucleotides, histidine, and tryptophan, or as a component of the pentose phosphate pathway.</text>
</comment>
<dbReference type="InterPro" id="IPR011611">
    <property type="entry name" value="PfkB_dom"/>
</dbReference>
<dbReference type="InterPro" id="IPR002139">
    <property type="entry name" value="Ribo/fructo_kinase"/>
</dbReference>
<feature type="binding site" evidence="9">
    <location>
        <begin position="13"/>
        <end position="15"/>
    </location>
    <ligand>
        <name>substrate</name>
    </ligand>
</feature>
<comment type="caution">
    <text evidence="9">Lacks conserved residue(s) required for the propagation of feature annotation.</text>
</comment>
<gene>
    <name evidence="9" type="primary">rbsK</name>
    <name evidence="11" type="ORF">GII31_10465</name>
</gene>
<feature type="binding site" evidence="9">
    <location>
        <position position="245"/>
    </location>
    <ligand>
        <name>substrate</name>
    </ligand>
</feature>
<keyword evidence="6 9" id="KW-0460">Magnesium</keyword>
<keyword evidence="7 9" id="KW-0630">Potassium</keyword>
<dbReference type="RefSeq" id="WP_260840420.1">
    <property type="nucleotide sequence ID" value="NZ_CP045809.1"/>
</dbReference>
<dbReference type="InterPro" id="IPR029056">
    <property type="entry name" value="Ribokinase-like"/>
</dbReference>
<feature type="binding site" evidence="9">
    <location>
        <position position="140"/>
    </location>
    <ligand>
        <name>substrate</name>
    </ligand>
</feature>
<feature type="binding site" evidence="9">
    <location>
        <position position="184"/>
    </location>
    <ligand>
        <name>ATP</name>
        <dbReference type="ChEBI" id="CHEBI:30616"/>
    </ligand>
</feature>
<keyword evidence="4 9" id="KW-0418">Kinase</keyword>
<evidence type="ECO:0000256" key="9">
    <source>
        <dbReference type="HAMAP-Rule" id="MF_01987"/>
    </source>
</evidence>
<keyword evidence="8 9" id="KW-0119">Carbohydrate metabolism</keyword>
<evidence type="ECO:0000313" key="11">
    <source>
        <dbReference type="EMBL" id="QHN35249.1"/>
    </source>
</evidence>
<evidence type="ECO:0000256" key="7">
    <source>
        <dbReference type="ARBA" id="ARBA00022958"/>
    </source>
</evidence>
<dbReference type="InterPro" id="IPR011877">
    <property type="entry name" value="Ribokinase"/>
</dbReference>
<dbReference type="Gene3D" id="3.40.1190.20">
    <property type="match status" value="1"/>
</dbReference>
<evidence type="ECO:0000256" key="6">
    <source>
        <dbReference type="ARBA" id="ARBA00022842"/>
    </source>
</evidence>
<feature type="binding site" evidence="9">
    <location>
        <position position="241"/>
    </location>
    <ligand>
        <name>K(+)</name>
        <dbReference type="ChEBI" id="CHEBI:29103"/>
    </ligand>
</feature>
<evidence type="ECO:0000256" key="8">
    <source>
        <dbReference type="ARBA" id="ARBA00023277"/>
    </source>
</evidence>
<sequence length="284" mass="28604">MTSTPVAVVGTLNMDTVVTVAVRPGVGETVLGTSVRERCGGKGANQAIAAAAGASGVALIGTVGDDDAGAAMLANARAAGVDVTHVGVKGDTSGRAFIEVDTSGDNRIVVVPGANSLLSPDAVRSALDALDPRVVLTQLECPPAVTESVATWCTDRCTRFILNPSPVAPLPERILTAADPLVVNEHEARAYADSDTDLAEALLRRTTSAVITLGARGCIVATPGRRSAIAVTPAAEGVETTGAGDHFAGILAARIASGADLHDAAAQAADSATAYIANRHRLAD</sequence>
<reference evidence="11" key="1">
    <citation type="journal article" date="2021" name="Nat. Microbiol.">
        <title>Cocultivation of an ultrasmall environmental parasitic bacterium with lytic ability against bacteria associated with wastewater foams.</title>
        <authorList>
            <person name="Batinovic S."/>
            <person name="Rose J.J.A."/>
            <person name="Ratcliffe J."/>
            <person name="Seviour R.J."/>
            <person name="Petrovski S."/>
        </authorList>
    </citation>
    <scope>NUCLEOTIDE SEQUENCE</scope>
    <source>
        <strain evidence="11">CON9</strain>
    </source>
</reference>
<comment type="pathway">
    <text evidence="9">Carbohydrate metabolism; D-ribose degradation; D-ribose 5-phosphate from beta-D-ribopyranose: step 2/2.</text>
</comment>
<dbReference type="PANTHER" id="PTHR10584:SF166">
    <property type="entry name" value="RIBOKINASE"/>
    <property type="match status" value="1"/>
</dbReference>
<keyword evidence="3 9" id="KW-0547">Nucleotide-binding</keyword>
<dbReference type="Proteomes" id="UP001059836">
    <property type="component" value="Chromosome"/>
</dbReference>
<evidence type="ECO:0000256" key="2">
    <source>
        <dbReference type="ARBA" id="ARBA00022723"/>
    </source>
</evidence>
<feature type="active site" description="Proton acceptor" evidence="9">
    <location>
        <position position="245"/>
    </location>
</feature>
<name>A0ABX6IIR2_9ACTN</name>
<keyword evidence="1 9" id="KW-0808">Transferase</keyword>